<dbReference type="AlphaFoldDB" id="A0A016WYE0"/>
<feature type="compositionally biased region" description="Basic and acidic residues" evidence="1">
    <location>
        <begin position="42"/>
        <end position="55"/>
    </location>
</feature>
<name>A0A016WYE0_9BILA</name>
<evidence type="ECO:0000313" key="2">
    <source>
        <dbReference type="EMBL" id="EYC44670.1"/>
    </source>
</evidence>
<organism evidence="2 3">
    <name type="scientific">Ancylostoma ceylanicum</name>
    <dbReference type="NCBI Taxonomy" id="53326"/>
    <lineage>
        <taxon>Eukaryota</taxon>
        <taxon>Metazoa</taxon>
        <taxon>Ecdysozoa</taxon>
        <taxon>Nematoda</taxon>
        <taxon>Chromadorea</taxon>
        <taxon>Rhabditida</taxon>
        <taxon>Rhabditina</taxon>
        <taxon>Rhabditomorpha</taxon>
        <taxon>Strongyloidea</taxon>
        <taxon>Ancylostomatidae</taxon>
        <taxon>Ancylostomatinae</taxon>
        <taxon>Ancylostoma</taxon>
    </lineage>
</organism>
<dbReference type="Proteomes" id="UP000024635">
    <property type="component" value="Unassembled WGS sequence"/>
</dbReference>
<dbReference type="OrthoDB" id="5863082at2759"/>
<dbReference type="EMBL" id="JARK01000054">
    <property type="protein sequence ID" value="EYC44670.1"/>
    <property type="molecule type" value="Genomic_DNA"/>
</dbReference>
<feature type="region of interest" description="Disordered" evidence="1">
    <location>
        <begin position="1"/>
        <end position="21"/>
    </location>
</feature>
<reference evidence="3" key="1">
    <citation type="journal article" date="2015" name="Nat. Genet.">
        <title>The genome and transcriptome of the zoonotic hookworm Ancylostoma ceylanicum identify infection-specific gene families.</title>
        <authorList>
            <person name="Schwarz E.M."/>
            <person name="Hu Y."/>
            <person name="Antoshechkin I."/>
            <person name="Miller M.M."/>
            <person name="Sternberg P.W."/>
            <person name="Aroian R.V."/>
        </authorList>
    </citation>
    <scope>NUCLEOTIDE SEQUENCE</scope>
    <source>
        <strain evidence="3">HY135</strain>
    </source>
</reference>
<feature type="region of interest" description="Disordered" evidence="1">
    <location>
        <begin position="427"/>
        <end position="463"/>
    </location>
</feature>
<comment type="caution">
    <text evidence="2">The sequence shown here is derived from an EMBL/GenBank/DDBJ whole genome shotgun (WGS) entry which is preliminary data.</text>
</comment>
<proteinExistence type="predicted"/>
<accession>A0A016WYE0</accession>
<keyword evidence="3" id="KW-1185">Reference proteome</keyword>
<evidence type="ECO:0000313" key="3">
    <source>
        <dbReference type="Proteomes" id="UP000024635"/>
    </source>
</evidence>
<feature type="region of interest" description="Disordered" evidence="1">
    <location>
        <begin position="42"/>
        <end position="92"/>
    </location>
</feature>
<evidence type="ECO:0000256" key="1">
    <source>
        <dbReference type="SAM" id="MobiDB-lite"/>
    </source>
</evidence>
<gene>
    <name evidence="2" type="primary">Acey_s0454.g1739</name>
    <name evidence="2" type="ORF">Y032_0454g1739</name>
</gene>
<sequence length="463" mass="51302">MVAASSKKVDKDALSKRSGAQTLFKSKLNVKENDRVARMKAAREAYSKLSKERAVRHSAVHTKPESGKKSVRPAGNIENENQNPETTSSPSRAFVFKPMASSLDMIRNNRIRIPNAGRASSIAGARSLGPRPSLLPLGINVFESNVSVTDQQKVRDFVAARLNTGTTPKKTACSLSFDPQTDASSARGSRTVRFCVEATISEQRESGSDEILQGVSELQSKSLQDQPGTFAVSPVPQSILKKRAKDPLFRKPQSPKTPARDSITSLASRATPLRRSIRKEKSPLPVLDSVRHQLSFASTASDESTLAPVKAQTRIADEQRESDFVKCYTTLFNMKYEQWKKVEPIMLDELIEMLKDTRETIRNDSALLPTDTSLSLISLPDDLPQRKKQKTGFHRVIPRAEVHSNDLKANQEVMLINEYGKCQAVASPSRAKRSSQRLRQRDPVSRTLGGDSPFFPIRGSPFF</sequence>
<feature type="compositionally biased region" description="Polar residues" evidence="1">
    <location>
        <begin position="78"/>
        <end position="91"/>
    </location>
</feature>
<protein>
    <submittedName>
        <fullName evidence="2">Uncharacterized protein</fullName>
    </submittedName>
</protein>